<reference evidence="1" key="3">
    <citation type="submission" date="2025-09" db="UniProtKB">
        <authorList>
            <consortium name="Ensembl"/>
        </authorList>
    </citation>
    <scope>IDENTIFICATION</scope>
</reference>
<name>A0A8C9DXC4_PHOSS</name>
<organism evidence="1 2">
    <name type="scientific">Phocoena sinus</name>
    <name type="common">Vaquita</name>
    <dbReference type="NCBI Taxonomy" id="42100"/>
    <lineage>
        <taxon>Eukaryota</taxon>
        <taxon>Metazoa</taxon>
        <taxon>Chordata</taxon>
        <taxon>Craniata</taxon>
        <taxon>Vertebrata</taxon>
        <taxon>Euteleostomi</taxon>
        <taxon>Mammalia</taxon>
        <taxon>Eutheria</taxon>
        <taxon>Laurasiatheria</taxon>
        <taxon>Artiodactyla</taxon>
        <taxon>Whippomorpha</taxon>
        <taxon>Cetacea</taxon>
        <taxon>Odontoceti</taxon>
        <taxon>Phocoenidae</taxon>
        <taxon>Phocoena</taxon>
    </lineage>
</organism>
<dbReference type="AlphaFoldDB" id="A0A8C9DXC4"/>
<protein>
    <submittedName>
        <fullName evidence="1">Uncharacterized protein</fullName>
    </submittedName>
</protein>
<evidence type="ECO:0000313" key="1">
    <source>
        <dbReference type="Ensembl" id="ENSPSNP00000003602.1"/>
    </source>
</evidence>
<keyword evidence="2" id="KW-1185">Reference proteome</keyword>
<dbReference type="GeneTree" id="ENSGT00910000147684"/>
<dbReference type="Proteomes" id="UP000694554">
    <property type="component" value="Chromosome 3"/>
</dbReference>
<reference evidence="1" key="1">
    <citation type="submission" date="2019-08" db="EMBL/GenBank/DDBJ databases">
        <title>Phocoena sinus (Vaquita) genome, mPhoSin1, primary haplotype.</title>
        <authorList>
            <person name="Morin P."/>
            <person name="Mountcastle J."/>
            <person name="Fungtammasan C."/>
            <person name="Rhie A."/>
            <person name="Rojas-Bracho L."/>
            <person name="Smith C.R."/>
            <person name="Taylor B.L."/>
            <person name="Gulland F.M.D."/>
            <person name="Musser W."/>
            <person name="Houck M."/>
            <person name="Haase B."/>
            <person name="Paez S."/>
            <person name="Howe K."/>
            <person name="Torrance J."/>
            <person name="Formenti G."/>
            <person name="Phillippy A."/>
            <person name="Ryder O."/>
            <person name="Jarvis E.D."/>
            <person name="Fedrigo O."/>
        </authorList>
    </citation>
    <scope>NUCLEOTIDE SEQUENCE [LARGE SCALE GENOMIC DNA]</scope>
</reference>
<evidence type="ECO:0000313" key="2">
    <source>
        <dbReference type="Proteomes" id="UP000694554"/>
    </source>
</evidence>
<accession>A0A8C9DXC4</accession>
<sequence length="82" mass="9003">MLDLHMHPWAPTPSQMAFSLATRDPWDHPSSQAPKWSFWLLALPGGLAAGKRARGWLQPLRSCAAAANSPHLGFIYSSLPLL</sequence>
<reference evidence="1" key="2">
    <citation type="submission" date="2025-08" db="UniProtKB">
        <authorList>
            <consortium name="Ensembl"/>
        </authorList>
    </citation>
    <scope>IDENTIFICATION</scope>
</reference>
<proteinExistence type="predicted"/>
<dbReference type="Ensembl" id="ENSPSNT00000004130.1">
    <property type="protein sequence ID" value="ENSPSNP00000003602.1"/>
    <property type="gene ID" value="ENSPSNG00000002729.1"/>
</dbReference>